<proteinExistence type="predicted"/>
<accession>A0A484B112</accession>
<dbReference type="AlphaFoldDB" id="A0A484B112"/>
<protein>
    <submittedName>
        <fullName evidence="1">Uncharacterized protein</fullName>
    </submittedName>
</protein>
<comment type="caution">
    <text evidence="1">The sequence shown here is derived from an EMBL/GenBank/DDBJ whole genome shotgun (WGS) entry which is preliminary data.</text>
</comment>
<organism evidence="1 2">
    <name type="scientific">Drosophila navojoa</name>
    <name type="common">Fruit fly</name>
    <dbReference type="NCBI Taxonomy" id="7232"/>
    <lineage>
        <taxon>Eukaryota</taxon>
        <taxon>Metazoa</taxon>
        <taxon>Ecdysozoa</taxon>
        <taxon>Arthropoda</taxon>
        <taxon>Hexapoda</taxon>
        <taxon>Insecta</taxon>
        <taxon>Pterygota</taxon>
        <taxon>Neoptera</taxon>
        <taxon>Endopterygota</taxon>
        <taxon>Diptera</taxon>
        <taxon>Brachycera</taxon>
        <taxon>Muscomorpha</taxon>
        <taxon>Ephydroidea</taxon>
        <taxon>Drosophilidae</taxon>
        <taxon>Drosophila</taxon>
    </lineage>
</organism>
<sequence>MHGFVGGSVKCAHSFHDSRGCRVVVSPRSLARCAPSPTCPMSSSSVPWRSSCGSSCVQLLWLFAFVSRQIANDKP</sequence>
<evidence type="ECO:0000313" key="2">
    <source>
        <dbReference type="Proteomes" id="UP000295192"/>
    </source>
</evidence>
<keyword evidence="2" id="KW-1185">Reference proteome</keyword>
<evidence type="ECO:0000313" key="1">
    <source>
        <dbReference type="EMBL" id="TDG41521.1"/>
    </source>
</evidence>
<gene>
    <name evidence="1" type="ORF">AWZ03_012060</name>
</gene>
<reference evidence="1 2" key="1">
    <citation type="journal article" date="2019" name="J. Hered.">
        <title>An Improved Genome Assembly for Drosophila navojoa, the Basal Species in the mojavensis Cluster.</title>
        <authorList>
            <person name="Vanderlinde T."/>
            <person name="Dupim E.G."/>
            <person name="Nazario-Yepiz N.O."/>
            <person name="Carvalho A.B."/>
        </authorList>
    </citation>
    <scope>NUCLEOTIDE SEQUENCE [LARGE SCALE GENOMIC DNA]</scope>
    <source>
        <strain evidence="1">Navoj_Jal97</strain>
        <tissue evidence="1">Whole organism</tissue>
    </source>
</reference>
<dbReference type="EMBL" id="LSRL02000337">
    <property type="protein sequence ID" value="TDG41521.1"/>
    <property type="molecule type" value="Genomic_DNA"/>
</dbReference>
<dbReference type="Proteomes" id="UP000295192">
    <property type="component" value="Unassembled WGS sequence"/>
</dbReference>
<name>A0A484B112_DRONA</name>